<dbReference type="SMART" id="SM00267">
    <property type="entry name" value="GGDEF"/>
    <property type="match status" value="1"/>
</dbReference>
<reference evidence="3" key="1">
    <citation type="submission" date="2020-10" db="EMBL/GenBank/DDBJ databases">
        <authorList>
            <person name="Castelo-Branco R."/>
            <person name="Eusebio N."/>
            <person name="Adriana R."/>
            <person name="Vieira A."/>
            <person name="Brugerolle De Fraissinette N."/>
            <person name="Rezende De Castro R."/>
            <person name="Schneider M.P."/>
            <person name="Vasconcelos V."/>
            <person name="Leao P.N."/>
        </authorList>
    </citation>
    <scope>NUCLEOTIDE SEQUENCE</scope>
    <source>
        <strain evidence="3">LEGE 07157</strain>
    </source>
</reference>
<keyword evidence="1" id="KW-0812">Transmembrane</keyword>
<dbReference type="InterPro" id="IPR029787">
    <property type="entry name" value="Nucleotide_cyclase"/>
</dbReference>
<dbReference type="FunFam" id="3.30.70.270:FF:000001">
    <property type="entry name" value="Diguanylate cyclase domain protein"/>
    <property type="match status" value="1"/>
</dbReference>
<dbReference type="Proteomes" id="UP000654482">
    <property type="component" value="Unassembled WGS sequence"/>
</dbReference>
<keyword evidence="1" id="KW-0472">Membrane</keyword>
<keyword evidence="4" id="KW-1185">Reference proteome</keyword>
<sequence>MVNRSQLNEYLKKICGAAIVTPCVAALVIALQYLGIFQVLEWAVLDRFFRQRPQEPPDSRIVLITIDDDDLTELGQWPISDRGLADLIQKIQRDRPVVIGLDLYRDLPVEPGSEELVEVIKSTPNLIGVQKRVETQVKPHPTLAQLNRLALADLVLDGDGKIRRGLISVQTSLNSPVELSLGAKLALMYLRERGIEAEYIDPKRQHIILGKAKFSPLLQYDGSYVRVDNGGYQILLNFRGVQNNFQTVSLSDVLSDRVPEGTFRDRAILIGSVAISLKDMYPTPYSKSFSNERDLTPGVVIHANLTSQIVDAALGHRPLFQVLPDPLEWLYVLVWSGIGTGFYFLVIETKSLKKVSRKVVLSTGLIVLSLGTLGSGYLAFLAGWWIPSITPLFALIGSAIASAVKRSQKLQRLASLDNLTQVANRGTFDKFLLQAWERNINLQQNLSLIFCDVDCFKLYNDNYGHQAGDRCLQQVAKAMCNSVRMTDLVARYGGEEFVVILPKAQIDQAVRIAERIQSNVQALQIPHTYTKAKSEYVTLSCGVASVNAKSDDLSPKELIERADRALYQAKEEGRDRAIAYTPKPPSD</sequence>
<comment type="caution">
    <text evidence="3">The sequence shown here is derived from an EMBL/GenBank/DDBJ whole genome shotgun (WGS) entry which is preliminary data.</text>
</comment>
<gene>
    <name evidence="3" type="ORF">IQ249_00500</name>
</gene>
<evidence type="ECO:0000313" key="3">
    <source>
        <dbReference type="EMBL" id="MBE9114367.1"/>
    </source>
</evidence>
<protein>
    <submittedName>
        <fullName evidence="3">CHASE2 domain-containing protein</fullName>
    </submittedName>
</protein>
<dbReference type="SMART" id="SM01080">
    <property type="entry name" value="CHASE2"/>
    <property type="match status" value="1"/>
</dbReference>
<feature type="transmembrane region" description="Helical" evidence="1">
    <location>
        <begin position="359"/>
        <end position="378"/>
    </location>
</feature>
<dbReference type="Pfam" id="PF00990">
    <property type="entry name" value="GGDEF"/>
    <property type="match status" value="1"/>
</dbReference>
<dbReference type="GO" id="GO:0005886">
    <property type="term" value="C:plasma membrane"/>
    <property type="evidence" value="ECO:0007669"/>
    <property type="project" value="TreeGrafter"/>
</dbReference>
<dbReference type="GO" id="GO:0043709">
    <property type="term" value="P:cell adhesion involved in single-species biofilm formation"/>
    <property type="evidence" value="ECO:0007669"/>
    <property type="project" value="TreeGrafter"/>
</dbReference>
<dbReference type="Pfam" id="PF05226">
    <property type="entry name" value="CHASE2"/>
    <property type="match status" value="1"/>
</dbReference>
<dbReference type="InterPro" id="IPR043128">
    <property type="entry name" value="Rev_trsase/Diguanyl_cyclase"/>
</dbReference>
<proteinExistence type="predicted"/>
<dbReference type="SUPFAM" id="SSF55073">
    <property type="entry name" value="Nucleotide cyclase"/>
    <property type="match status" value="1"/>
</dbReference>
<dbReference type="PANTHER" id="PTHR45138:SF9">
    <property type="entry name" value="DIGUANYLATE CYCLASE DGCM-RELATED"/>
    <property type="match status" value="1"/>
</dbReference>
<evidence type="ECO:0000256" key="1">
    <source>
        <dbReference type="SAM" id="Phobius"/>
    </source>
</evidence>
<dbReference type="GO" id="GO:0052621">
    <property type="term" value="F:diguanylate cyclase activity"/>
    <property type="evidence" value="ECO:0007669"/>
    <property type="project" value="TreeGrafter"/>
</dbReference>
<dbReference type="PROSITE" id="PS50887">
    <property type="entry name" value="GGDEF"/>
    <property type="match status" value="1"/>
</dbReference>
<evidence type="ECO:0000313" key="4">
    <source>
        <dbReference type="Proteomes" id="UP000654482"/>
    </source>
</evidence>
<feature type="domain" description="GGDEF" evidence="2">
    <location>
        <begin position="444"/>
        <end position="582"/>
    </location>
</feature>
<dbReference type="AlphaFoldDB" id="A0A8J7DSM2"/>
<dbReference type="RefSeq" id="WP_194027449.1">
    <property type="nucleotide sequence ID" value="NZ_JADEWZ010000001.1"/>
</dbReference>
<dbReference type="EMBL" id="JADEWZ010000001">
    <property type="protein sequence ID" value="MBE9114367.1"/>
    <property type="molecule type" value="Genomic_DNA"/>
</dbReference>
<evidence type="ECO:0000259" key="2">
    <source>
        <dbReference type="PROSITE" id="PS50887"/>
    </source>
</evidence>
<name>A0A8J7DSM2_9CYAN</name>
<organism evidence="3 4">
    <name type="scientific">Lusitaniella coriacea LEGE 07157</name>
    <dbReference type="NCBI Taxonomy" id="945747"/>
    <lineage>
        <taxon>Bacteria</taxon>
        <taxon>Bacillati</taxon>
        <taxon>Cyanobacteriota</taxon>
        <taxon>Cyanophyceae</taxon>
        <taxon>Spirulinales</taxon>
        <taxon>Lusitaniellaceae</taxon>
        <taxon>Lusitaniella</taxon>
    </lineage>
</organism>
<accession>A0A8J7DSM2</accession>
<dbReference type="Gene3D" id="3.30.70.270">
    <property type="match status" value="1"/>
</dbReference>
<dbReference type="CDD" id="cd01949">
    <property type="entry name" value="GGDEF"/>
    <property type="match status" value="1"/>
</dbReference>
<dbReference type="NCBIfam" id="TIGR00254">
    <property type="entry name" value="GGDEF"/>
    <property type="match status" value="1"/>
</dbReference>
<dbReference type="GO" id="GO:1902201">
    <property type="term" value="P:negative regulation of bacterial-type flagellum-dependent cell motility"/>
    <property type="evidence" value="ECO:0007669"/>
    <property type="project" value="TreeGrafter"/>
</dbReference>
<feature type="transmembrane region" description="Helical" evidence="1">
    <location>
        <begin position="384"/>
        <end position="404"/>
    </location>
</feature>
<dbReference type="InterPro" id="IPR007890">
    <property type="entry name" value="CHASE2"/>
</dbReference>
<dbReference type="PANTHER" id="PTHR45138">
    <property type="entry name" value="REGULATORY COMPONENTS OF SENSORY TRANSDUCTION SYSTEM"/>
    <property type="match status" value="1"/>
</dbReference>
<keyword evidence="1" id="KW-1133">Transmembrane helix</keyword>
<dbReference type="InterPro" id="IPR050469">
    <property type="entry name" value="Diguanylate_Cyclase"/>
</dbReference>
<feature type="transmembrane region" description="Helical" evidence="1">
    <location>
        <begin position="14"/>
        <end position="34"/>
    </location>
</feature>
<feature type="transmembrane region" description="Helical" evidence="1">
    <location>
        <begin position="329"/>
        <end position="347"/>
    </location>
</feature>
<dbReference type="InterPro" id="IPR000160">
    <property type="entry name" value="GGDEF_dom"/>
</dbReference>